<name>A0A4Q7NSP3_9ACTN</name>
<dbReference type="EMBL" id="SGXD01000002">
    <property type="protein sequence ID" value="RZS90163.1"/>
    <property type="molecule type" value="Genomic_DNA"/>
</dbReference>
<dbReference type="Proteomes" id="UP000293638">
    <property type="component" value="Unassembled WGS sequence"/>
</dbReference>
<protein>
    <recommendedName>
        <fullName evidence="5">Secreted protein</fullName>
    </recommendedName>
</protein>
<feature type="chain" id="PRO_5038742777" description="Secreted protein" evidence="2">
    <location>
        <begin position="17"/>
        <end position="507"/>
    </location>
</feature>
<evidence type="ECO:0000313" key="4">
    <source>
        <dbReference type="Proteomes" id="UP000293638"/>
    </source>
</evidence>
<dbReference type="AlphaFoldDB" id="A0A4Q7NSP3"/>
<proteinExistence type="predicted"/>
<reference evidence="3 4" key="1">
    <citation type="submission" date="2019-02" db="EMBL/GenBank/DDBJ databases">
        <title>Genomic Encyclopedia of Type Strains, Phase IV (KMG-IV): sequencing the most valuable type-strain genomes for metagenomic binning, comparative biology and taxonomic classification.</title>
        <authorList>
            <person name="Goeker M."/>
        </authorList>
    </citation>
    <scope>NUCLEOTIDE SEQUENCE [LARGE SCALE GENOMIC DNA]</scope>
    <source>
        <strain evidence="3 4">DSM 45622</strain>
    </source>
</reference>
<gene>
    <name evidence="3" type="ORF">EV189_1946</name>
</gene>
<dbReference type="OrthoDB" id="3729011at2"/>
<organism evidence="3 4">
    <name type="scientific">Motilibacter rhizosphaerae</name>
    <dbReference type="NCBI Taxonomy" id="598652"/>
    <lineage>
        <taxon>Bacteria</taxon>
        <taxon>Bacillati</taxon>
        <taxon>Actinomycetota</taxon>
        <taxon>Actinomycetes</taxon>
        <taxon>Motilibacterales</taxon>
        <taxon>Motilibacteraceae</taxon>
        <taxon>Motilibacter</taxon>
    </lineage>
</organism>
<feature type="compositionally biased region" description="Polar residues" evidence="1">
    <location>
        <begin position="136"/>
        <end position="154"/>
    </location>
</feature>
<evidence type="ECO:0000256" key="1">
    <source>
        <dbReference type="SAM" id="MobiDB-lite"/>
    </source>
</evidence>
<accession>A0A4Q7NSP3</accession>
<keyword evidence="2" id="KW-0732">Signal</keyword>
<feature type="signal peptide" evidence="2">
    <location>
        <begin position="1"/>
        <end position="16"/>
    </location>
</feature>
<evidence type="ECO:0000313" key="3">
    <source>
        <dbReference type="EMBL" id="RZS90163.1"/>
    </source>
</evidence>
<dbReference type="Pfam" id="PF18986">
    <property type="entry name" value="DUF5719"/>
    <property type="match status" value="1"/>
</dbReference>
<dbReference type="InterPro" id="IPR043777">
    <property type="entry name" value="DUF5719"/>
</dbReference>
<evidence type="ECO:0000256" key="2">
    <source>
        <dbReference type="SAM" id="SignalP"/>
    </source>
</evidence>
<keyword evidence="4" id="KW-1185">Reference proteome</keyword>
<dbReference type="RefSeq" id="WP_130492656.1">
    <property type="nucleotide sequence ID" value="NZ_SGXD01000002.1"/>
</dbReference>
<feature type="region of interest" description="Disordered" evidence="1">
    <location>
        <begin position="136"/>
        <end position="155"/>
    </location>
</feature>
<comment type="caution">
    <text evidence="3">The sequence shown here is derived from an EMBL/GenBank/DDBJ whole genome shotgun (WGS) entry which is preliminary data.</text>
</comment>
<evidence type="ECO:0008006" key="5">
    <source>
        <dbReference type="Google" id="ProtNLM"/>
    </source>
</evidence>
<sequence>MRVVLAAVLLAAGAGAATRAQPAAPAPAAPPAASTVPLAAAVLACPDPVVGGATTSEVTAVSAGALDGGEVRGQLALDRLQGRGRLQGDALPGGGTALLERRRGELLHALVPAGTGPVVARASGLLAPDLAAGQWTRSTSGLEPQGSATGSSRGTGLAACSSATTSTWFVGGSGGTGRTAALYLSDPDPAPAVVDVEVWGPSGPLDAPALHDVALAPGGQRVLRLDAVVPADRYAVHVVPSQGRVAAALRTSEASGLQPLGWDWVPAAEAPAERLVVPAVLPGSGTRTLRVVAPGRRSAVVAVRVVGPDGDVAPDALAAVRVRAGTVTDVDVTSAVSATPSALVVSSDVPVTASVLERQGAAPGASTRPGELAYTAAVPPLRAGEVAVVPWVPTGTGRFAELTLSATTTAARVRLTPLGRPGRPAPAASEVDVPSDRTVRVALPTAVGTYPYAVRVQVLAGSGPVSAGVTLREAGADGPLLAALPLRAVASSVRVPAVQEDPGLARG</sequence>